<dbReference type="InterPro" id="IPR038158">
    <property type="entry name" value="H-NOX_domain_sf"/>
</dbReference>
<name>A0A2T4JME4_9RHOB</name>
<dbReference type="InterPro" id="IPR024096">
    <property type="entry name" value="NO_sig/Golgi_transp_ligand-bd"/>
</dbReference>
<proteinExistence type="predicted"/>
<dbReference type="RefSeq" id="WP_107323543.1">
    <property type="nucleotide sequence ID" value="NZ_NHSP01000023.1"/>
</dbReference>
<dbReference type="SUPFAM" id="SSF111126">
    <property type="entry name" value="Ligand-binding domain in the NO signalling and Golgi transport"/>
    <property type="match status" value="1"/>
</dbReference>
<dbReference type="InterPro" id="IPR011644">
    <property type="entry name" value="Heme_NO-bd"/>
</dbReference>
<sequence>MHGLVNRSIQCFLGDTYGADLWAAVAAKAGAPVEGFEAMLRYDDALTCDLIQAATLRLGKPRAALLEDLGAYLVTREPLRRLMRFGGVDYTEFLLSLEDLQGRGLMALPDLDLPELGLESGAAGRFTLTVTAAQPGWGAVFAGMLRAMADDYGALALIEHVAPPVDHETTGAGQTGPGQPAPVRLGPQAAAQEWVTVELLEARFASGRRFDLAAMTTGA</sequence>
<comment type="caution">
    <text evidence="2">The sequence shown here is derived from an EMBL/GenBank/DDBJ whole genome shotgun (WGS) entry which is preliminary data.</text>
</comment>
<dbReference type="Pfam" id="PF07700">
    <property type="entry name" value="HNOB"/>
    <property type="match status" value="1"/>
</dbReference>
<dbReference type="EMBL" id="PZKF01000002">
    <property type="protein sequence ID" value="PTE19081.1"/>
    <property type="molecule type" value="Genomic_DNA"/>
</dbReference>
<dbReference type="Gene3D" id="3.90.1520.10">
    <property type="entry name" value="H-NOX domain"/>
    <property type="match status" value="1"/>
</dbReference>
<organism evidence="2 3">
    <name type="scientific">Phaeovulum veldkampii DSM 11550</name>
    <dbReference type="NCBI Taxonomy" id="1185920"/>
    <lineage>
        <taxon>Bacteria</taxon>
        <taxon>Pseudomonadati</taxon>
        <taxon>Pseudomonadota</taxon>
        <taxon>Alphaproteobacteria</taxon>
        <taxon>Rhodobacterales</taxon>
        <taxon>Paracoccaceae</taxon>
        <taxon>Phaeovulum</taxon>
    </lineage>
</organism>
<accession>A0A2T4JME4</accession>
<gene>
    <name evidence="2" type="ORF">C5F46_01215</name>
</gene>
<evidence type="ECO:0000313" key="3">
    <source>
        <dbReference type="Proteomes" id="UP000241899"/>
    </source>
</evidence>
<dbReference type="GO" id="GO:0020037">
    <property type="term" value="F:heme binding"/>
    <property type="evidence" value="ECO:0007669"/>
    <property type="project" value="InterPro"/>
</dbReference>
<keyword evidence="3" id="KW-1185">Reference proteome</keyword>
<evidence type="ECO:0000313" key="2">
    <source>
        <dbReference type="EMBL" id="PTE19081.1"/>
    </source>
</evidence>
<protein>
    <submittedName>
        <fullName evidence="2">Heme NO-binding protein</fullName>
    </submittedName>
</protein>
<evidence type="ECO:0000259" key="1">
    <source>
        <dbReference type="Pfam" id="PF07700"/>
    </source>
</evidence>
<feature type="domain" description="Heme NO-binding" evidence="1">
    <location>
        <begin position="2"/>
        <end position="153"/>
    </location>
</feature>
<dbReference type="AlphaFoldDB" id="A0A2T4JME4"/>
<reference evidence="2 3" key="1">
    <citation type="submission" date="2018-03" db="EMBL/GenBank/DDBJ databases">
        <title>Rhodobacter veldkampii.</title>
        <authorList>
            <person name="Meyer T.E."/>
            <person name="Miller S."/>
            <person name="Lodha T."/>
            <person name="Gandham S."/>
            <person name="Chintalapati S."/>
            <person name="Chintalapati V.R."/>
        </authorList>
    </citation>
    <scope>NUCLEOTIDE SEQUENCE [LARGE SCALE GENOMIC DNA]</scope>
    <source>
        <strain evidence="2 3">DSM 11550</strain>
    </source>
</reference>
<dbReference type="OrthoDB" id="981203at2"/>
<dbReference type="Proteomes" id="UP000241899">
    <property type="component" value="Unassembled WGS sequence"/>
</dbReference>